<comment type="caution">
    <text evidence="2">The sequence shown here is derived from an EMBL/GenBank/DDBJ whole genome shotgun (WGS) entry which is preliminary data.</text>
</comment>
<organism evidence="2 3">
    <name type="scientific">Desmospora profundinema</name>
    <dbReference type="NCBI Taxonomy" id="1571184"/>
    <lineage>
        <taxon>Bacteria</taxon>
        <taxon>Bacillati</taxon>
        <taxon>Bacillota</taxon>
        <taxon>Bacilli</taxon>
        <taxon>Bacillales</taxon>
        <taxon>Thermoactinomycetaceae</taxon>
        <taxon>Desmospora</taxon>
    </lineage>
</organism>
<reference evidence="2 3" key="1">
    <citation type="submission" date="2023-07" db="EMBL/GenBank/DDBJ databases">
        <title>Genomic Encyclopedia of Type Strains, Phase IV (KMG-IV): sequencing the most valuable type-strain genomes for metagenomic binning, comparative biology and taxonomic classification.</title>
        <authorList>
            <person name="Goeker M."/>
        </authorList>
    </citation>
    <scope>NUCLEOTIDE SEQUENCE [LARGE SCALE GENOMIC DNA]</scope>
    <source>
        <strain evidence="2 3">DSM 45903</strain>
    </source>
</reference>
<evidence type="ECO:0000313" key="2">
    <source>
        <dbReference type="EMBL" id="MDR6227638.1"/>
    </source>
</evidence>
<sequence length="152" mass="17862">MEWVKRSQPLSDEEIVELENQLGVNLPDDFVKWFKQYEDPEADNVWVNFDSGPEDIAEFYPPDHFVDQMNLFFEGEEEYQEYGTVVPFAYSSALNKYCFFYPKGKEVPSGVFFAPSDDDLSEVFEGNDVKQSLYISRTFQGFLDKLYNEEDY</sequence>
<dbReference type="EMBL" id="JAVDQG010000013">
    <property type="protein sequence ID" value="MDR6227638.1"/>
    <property type="molecule type" value="Genomic_DNA"/>
</dbReference>
<dbReference type="InterPro" id="IPR037883">
    <property type="entry name" value="Knr4/Smi1-like_sf"/>
</dbReference>
<dbReference type="InterPro" id="IPR018958">
    <property type="entry name" value="Knr4/Smi1-like_dom"/>
</dbReference>
<dbReference type="SUPFAM" id="SSF160631">
    <property type="entry name" value="SMI1/KNR4-like"/>
    <property type="match status" value="1"/>
</dbReference>
<dbReference type="SMART" id="SM00860">
    <property type="entry name" value="SMI1_KNR4"/>
    <property type="match status" value="1"/>
</dbReference>
<dbReference type="Pfam" id="PF09346">
    <property type="entry name" value="SMI1_KNR4"/>
    <property type="match status" value="1"/>
</dbReference>
<name>A0ABU1IS81_9BACL</name>
<evidence type="ECO:0000259" key="1">
    <source>
        <dbReference type="SMART" id="SM00860"/>
    </source>
</evidence>
<keyword evidence="3" id="KW-1185">Reference proteome</keyword>
<dbReference type="RefSeq" id="WP_309868807.1">
    <property type="nucleotide sequence ID" value="NZ_JAVDQG010000013.1"/>
</dbReference>
<evidence type="ECO:0000313" key="3">
    <source>
        <dbReference type="Proteomes" id="UP001185012"/>
    </source>
</evidence>
<dbReference type="Proteomes" id="UP001185012">
    <property type="component" value="Unassembled WGS sequence"/>
</dbReference>
<proteinExistence type="predicted"/>
<protein>
    <recommendedName>
        <fullName evidence="1">Knr4/Smi1-like domain-containing protein</fullName>
    </recommendedName>
</protein>
<gene>
    <name evidence="2" type="ORF">JOE21_003682</name>
</gene>
<dbReference type="Gene3D" id="3.40.1580.10">
    <property type="entry name" value="SMI1/KNR4-like"/>
    <property type="match status" value="1"/>
</dbReference>
<accession>A0ABU1IS81</accession>
<feature type="domain" description="Knr4/Smi1-like" evidence="1">
    <location>
        <begin position="9"/>
        <end position="145"/>
    </location>
</feature>